<reference evidence="2 3" key="1">
    <citation type="submission" date="2017-11" db="EMBL/GenBank/DDBJ databases">
        <title>De-novo sequencing of pomegranate (Punica granatum L.) genome.</title>
        <authorList>
            <person name="Akparov Z."/>
            <person name="Amiraslanov A."/>
            <person name="Hajiyeva S."/>
            <person name="Abbasov M."/>
            <person name="Kaur K."/>
            <person name="Hamwieh A."/>
            <person name="Solovyev V."/>
            <person name="Salamov A."/>
            <person name="Braich B."/>
            <person name="Kosarev P."/>
            <person name="Mahmoud A."/>
            <person name="Hajiyev E."/>
            <person name="Babayeva S."/>
            <person name="Izzatullayeva V."/>
            <person name="Mammadov A."/>
            <person name="Mammadov A."/>
            <person name="Sharifova S."/>
            <person name="Ojaghi J."/>
            <person name="Eynullazada K."/>
            <person name="Bayramov B."/>
            <person name="Abdulazimova A."/>
            <person name="Shahmuradov I."/>
        </authorList>
    </citation>
    <scope>NUCLEOTIDE SEQUENCE [LARGE SCALE GENOMIC DNA]</scope>
    <source>
        <strain evidence="3">cv. AG2017</strain>
        <tissue evidence="2">Leaf</tissue>
    </source>
</reference>
<dbReference type="InterPro" id="IPR013103">
    <property type="entry name" value="RVT_2"/>
</dbReference>
<dbReference type="Proteomes" id="UP000233551">
    <property type="component" value="Unassembled WGS sequence"/>
</dbReference>
<organism evidence="2 3">
    <name type="scientific">Punica granatum</name>
    <name type="common">Pomegranate</name>
    <dbReference type="NCBI Taxonomy" id="22663"/>
    <lineage>
        <taxon>Eukaryota</taxon>
        <taxon>Viridiplantae</taxon>
        <taxon>Streptophyta</taxon>
        <taxon>Embryophyta</taxon>
        <taxon>Tracheophyta</taxon>
        <taxon>Spermatophyta</taxon>
        <taxon>Magnoliopsida</taxon>
        <taxon>eudicotyledons</taxon>
        <taxon>Gunneridae</taxon>
        <taxon>Pentapetalae</taxon>
        <taxon>rosids</taxon>
        <taxon>malvids</taxon>
        <taxon>Myrtales</taxon>
        <taxon>Lythraceae</taxon>
        <taxon>Punica</taxon>
    </lineage>
</organism>
<dbReference type="STRING" id="22663.A0A2I0KBC4"/>
<proteinExistence type="predicted"/>
<dbReference type="Pfam" id="PF07727">
    <property type="entry name" value="RVT_2"/>
    <property type="match status" value="1"/>
</dbReference>
<evidence type="ECO:0000313" key="3">
    <source>
        <dbReference type="Proteomes" id="UP000233551"/>
    </source>
</evidence>
<dbReference type="EMBL" id="PGOL01000727">
    <property type="protein sequence ID" value="PKI65812.1"/>
    <property type="molecule type" value="Genomic_DNA"/>
</dbReference>
<accession>A0A2I0KBC4</accession>
<name>A0A2I0KBC4_PUNGR</name>
<evidence type="ECO:0000313" key="2">
    <source>
        <dbReference type="EMBL" id="PKI65812.1"/>
    </source>
</evidence>
<dbReference type="InterPro" id="IPR043502">
    <property type="entry name" value="DNA/RNA_pol_sf"/>
</dbReference>
<keyword evidence="3" id="KW-1185">Reference proteome</keyword>
<dbReference type="AlphaFoldDB" id="A0A2I0KBC4"/>
<gene>
    <name evidence="2" type="ORF">CRG98_013796</name>
</gene>
<feature type="domain" description="Reverse transcriptase Ty1/copia-type" evidence="1">
    <location>
        <begin position="1"/>
        <end position="79"/>
    </location>
</feature>
<sequence length="178" mass="20462">MKQPEGFNDDSHKVCRLKKSIYGLKQASRQWYLKFHKVITSFGFSENLVDHCIYLKVSGSNFIFLVLYVDDILLASSDLASYVIGIEIHKDRKQKTLRLFQKAYIDKILQRFGMKDCWPSPAPIIKGDKFNNDQSPKDELELEQMKNIPYASAVGSLMYAQVCTRPDICLVIGLLGRY</sequence>
<protein>
    <recommendedName>
        <fullName evidence="1">Reverse transcriptase Ty1/copia-type domain-containing protein</fullName>
    </recommendedName>
</protein>
<comment type="caution">
    <text evidence="2">The sequence shown here is derived from an EMBL/GenBank/DDBJ whole genome shotgun (WGS) entry which is preliminary data.</text>
</comment>
<dbReference type="SUPFAM" id="SSF56672">
    <property type="entry name" value="DNA/RNA polymerases"/>
    <property type="match status" value="1"/>
</dbReference>
<evidence type="ECO:0000259" key="1">
    <source>
        <dbReference type="Pfam" id="PF07727"/>
    </source>
</evidence>